<dbReference type="InterPro" id="IPR000792">
    <property type="entry name" value="Tscrpt_reg_LuxR_C"/>
</dbReference>
<keyword evidence="4" id="KW-1185">Reference proteome</keyword>
<dbReference type="Proteomes" id="UP000218796">
    <property type="component" value="Unassembled WGS sequence"/>
</dbReference>
<dbReference type="SMART" id="SM00421">
    <property type="entry name" value="HTH_LUXR"/>
    <property type="match status" value="1"/>
</dbReference>
<organism evidence="3 4">
    <name type="scientific">Hafnia paralvei</name>
    <dbReference type="NCBI Taxonomy" id="546367"/>
    <lineage>
        <taxon>Bacteria</taxon>
        <taxon>Pseudomonadati</taxon>
        <taxon>Pseudomonadota</taxon>
        <taxon>Gammaproteobacteria</taxon>
        <taxon>Enterobacterales</taxon>
        <taxon>Hafniaceae</taxon>
        <taxon>Hafnia</taxon>
    </lineage>
</organism>
<dbReference type="AlphaFoldDB" id="A0A2A2MFS5"/>
<accession>A0A2A2MFS5</accession>
<evidence type="ECO:0000313" key="4">
    <source>
        <dbReference type="Proteomes" id="UP000218796"/>
    </source>
</evidence>
<dbReference type="InterPro" id="IPR016032">
    <property type="entry name" value="Sig_transdc_resp-reg_C-effctor"/>
</dbReference>
<dbReference type="CDD" id="cd06170">
    <property type="entry name" value="LuxR_C_like"/>
    <property type="match status" value="1"/>
</dbReference>
<evidence type="ECO:0000256" key="1">
    <source>
        <dbReference type="ARBA" id="ARBA00023125"/>
    </source>
</evidence>
<dbReference type="OrthoDB" id="6613734at2"/>
<feature type="domain" description="HTH luxR-type" evidence="2">
    <location>
        <begin position="123"/>
        <end position="188"/>
    </location>
</feature>
<comment type="caution">
    <text evidence="3">The sequence shown here is derived from an EMBL/GenBank/DDBJ whole genome shotgun (WGS) entry which is preliminary data.</text>
</comment>
<keyword evidence="1" id="KW-0238">DNA-binding</keyword>
<evidence type="ECO:0000259" key="2">
    <source>
        <dbReference type="PROSITE" id="PS50043"/>
    </source>
</evidence>
<dbReference type="EMBL" id="NQMS01000001">
    <property type="protein sequence ID" value="PAV97984.1"/>
    <property type="molecule type" value="Genomic_DNA"/>
</dbReference>
<sequence>MVNVVTQGLDNYAKKGIYAVVEGIYGEDSIKKSEIDDLDDPCEDVTLYFRTKFEGLSHCTCHLTNNNVAVVTVLSDKSDVGHLGNEATFTISDSFTDIENKIKKVMNLHKKIMNEARPSQCLYCKMLKVLTPEEKKVVLLMNKGLSSVMIATLLNKNIKTVSSYKRSIMRKIGVRSNVQLYRYLSTISVDH</sequence>
<dbReference type="InterPro" id="IPR036388">
    <property type="entry name" value="WH-like_DNA-bd_sf"/>
</dbReference>
<dbReference type="Pfam" id="PF00196">
    <property type="entry name" value="GerE"/>
    <property type="match status" value="1"/>
</dbReference>
<proteinExistence type="predicted"/>
<dbReference type="PROSITE" id="PS50043">
    <property type="entry name" value="HTH_LUXR_2"/>
    <property type="match status" value="1"/>
</dbReference>
<dbReference type="RefSeq" id="WP_008812572.1">
    <property type="nucleotide sequence ID" value="NZ_CAUEKQ010000001.1"/>
</dbReference>
<evidence type="ECO:0000313" key="3">
    <source>
        <dbReference type="EMBL" id="PAV97984.1"/>
    </source>
</evidence>
<dbReference type="GO" id="GO:0006355">
    <property type="term" value="P:regulation of DNA-templated transcription"/>
    <property type="evidence" value="ECO:0007669"/>
    <property type="project" value="InterPro"/>
</dbReference>
<dbReference type="KEGG" id="hpar:AL518_20155"/>
<dbReference type="PRINTS" id="PR00038">
    <property type="entry name" value="HTHLUXR"/>
</dbReference>
<dbReference type="Gene3D" id="1.10.10.10">
    <property type="entry name" value="Winged helix-like DNA-binding domain superfamily/Winged helix DNA-binding domain"/>
    <property type="match status" value="1"/>
</dbReference>
<gene>
    <name evidence="3" type="ORF">CJD50_00405</name>
</gene>
<dbReference type="SUPFAM" id="SSF46894">
    <property type="entry name" value="C-terminal effector domain of the bipartite response regulators"/>
    <property type="match status" value="1"/>
</dbReference>
<name>A0A2A2MFS5_9GAMM</name>
<dbReference type="GO" id="GO:0003677">
    <property type="term" value="F:DNA binding"/>
    <property type="evidence" value="ECO:0007669"/>
    <property type="project" value="UniProtKB-KW"/>
</dbReference>
<protein>
    <submittedName>
        <fullName evidence="3">Helix-turn-helix transcriptional regulator</fullName>
    </submittedName>
</protein>
<reference evidence="3 4" key="1">
    <citation type="submission" date="2017-08" db="EMBL/GenBank/DDBJ databases">
        <title>Draft Genome Sequence of Hafnia alvei CITHA-6 Isolated from Raw Bovine Milk.</title>
        <authorList>
            <person name="Culligan E.P."/>
            <person name="Mcsweeney A."/>
            <person name="O'Doherty C."/>
            <person name="Gleeson E."/>
            <person name="O'Riordan D."/>
            <person name="Sleator R.D."/>
        </authorList>
    </citation>
    <scope>NUCLEOTIDE SEQUENCE [LARGE SCALE GENOMIC DNA]</scope>
    <source>
        <strain evidence="3 4">CITHA-6</strain>
    </source>
</reference>